<dbReference type="Pfam" id="PF00668">
    <property type="entry name" value="Condensation"/>
    <property type="match status" value="1"/>
</dbReference>
<keyword evidence="3" id="KW-1185">Reference proteome</keyword>
<evidence type="ECO:0000313" key="2">
    <source>
        <dbReference type="EMBL" id="GAA1997212.1"/>
    </source>
</evidence>
<dbReference type="SUPFAM" id="SSF52777">
    <property type="entry name" value="CoA-dependent acyltransferases"/>
    <property type="match status" value="2"/>
</dbReference>
<dbReference type="RefSeq" id="WP_344661757.1">
    <property type="nucleotide sequence ID" value="NZ_BAAAQM010000059.1"/>
</dbReference>
<organism evidence="2 3">
    <name type="scientific">Catenulispora subtropica</name>
    <dbReference type="NCBI Taxonomy" id="450798"/>
    <lineage>
        <taxon>Bacteria</taxon>
        <taxon>Bacillati</taxon>
        <taxon>Actinomycetota</taxon>
        <taxon>Actinomycetes</taxon>
        <taxon>Catenulisporales</taxon>
        <taxon>Catenulisporaceae</taxon>
        <taxon>Catenulispora</taxon>
    </lineage>
</organism>
<dbReference type="EMBL" id="BAAAQM010000059">
    <property type="protein sequence ID" value="GAA1997212.1"/>
    <property type="molecule type" value="Genomic_DNA"/>
</dbReference>
<dbReference type="InterPro" id="IPR023213">
    <property type="entry name" value="CAT-like_dom_sf"/>
</dbReference>
<comment type="caution">
    <text evidence="2">The sequence shown here is derived from an EMBL/GenBank/DDBJ whole genome shotgun (WGS) entry which is preliminary data.</text>
</comment>
<dbReference type="Gene3D" id="3.30.559.30">
    <property type="entry name" value="Nonribosomal peptide synthetase, condensation domain"/>
    <property type="match status" value="1"/>
</dbReference>
<gene>
    <name evidence="2" type="ORF">GCM10009838_73070</name>
</gene>
<name>A0ABP5EJC6_9ACTN</name>
<evidence type="ECO:0000313" key="3">
    <source>
        <dbReference type="Proteomes" id="UP001499854"/>
    </source>
</evidence>
<accession>A0ABP5EJC6</accession>
<proteinExistence type="predicted"/>
<dbReference type="PANTHER" id="PTHR45527:SF1">
    <property type="entry name" value="FATTY ACID SYNTHASE"/>
    <property type="match status" value="1"/>
</dbReference>
<feature type="domain" description="Condensation" evidence="1">
    <location>
        <begin position="48"/>
        <end position="336"/>
    </location>
</feature>
<reference evidence="3" key="1">
    <citation type="journal article" date="2019" name="Int. J. Syst. Evol. Microbiol.">
        <title>The Global Catalogue of Microorganisms (GCM) 10K type strain sequencing project: providing services to taxonomists for standard genome sequencing and annotation.</title>
        <authorList>
            <consortium name="The Broad Institute Genomics Platform"/>
            <consortium name="The Broad Institute Genome Sequencing Center for Infectious Disease"/>
            <person name="Wu L."/>
            <person name="Ma J."/>
        </authorList>
    </citation>
    <scope>NUCLEOTIDE SEQUENCE [LARGE SCALE GENOMIC DNA]</scope>
    <source>
        <strain evidence="3">JCM 16013</strain>
    </source>
</reference>
<sequence length="456" mass="49382">MTLSDTARPAAAAVRHPLSPQQEFLRLFDAGDQTGPFGPRYIIVDGWRIRGPVDPGVLRAALADVVARHESLRTTVVRDAERPGQLVAAPTAPNLVVRMLPGVDPADRDRRAEELLNQLEAGTFAASQSPLLRAVLGRFDEDDAVLALTTHHTAGDAWSMQVIVADLAECYAARAAGRVPELEPVPQYRDYAVAERERGPLPATLDYWRRTLDGARILTVPVDTSLDPAAPPRTSWYRFVVEPRLRTAVLGLAEQTRSTPFMVLLAAFSLLRAGRDGLGDVTVPTFTPGRRDGRFQRTVGSFFNFVPVRTDLAGCTSFREAILRTRAACLGAYRHETPFIHVLGQAPALMAPAAPGGGAAPCLFQVIQPPYVMEAERHGDLEYSAIWRRVVSQPEGSDIPDGMLWSLHVGPSDDIVGAIGYSSHLFTRSAVAAAAAEYISALKGFTTRPDEAPAVA</sequence>
<dbReference type="InterPro" id="IPR001242">
    <property type="entry name" value="Condensation_dom"/>
</dbReference>
<protein>
    <recommendedName>
        <fullName evidence="1">Condensation domain-containing protein</fullName>
    </recommendedName>
</protein>
<dbReference type="Gene3D" id="3.30.559.10">
    <property type="entry name" value="Chloramphenicol acetyltransferase-like domain"/>
    <property type="match status" value="1"/>
</dbReference>
<dbReference type="Proteomes" id="UP001499854">
    <property type="component" value="Unassembled WGS sequence"/>
</dbReference>
<evidence type="ECO:0000259" key="1">
    <source>
        <dbReference type="Pfam" id="PF00668"/>
    </source>
</evidence>
<dbReference type="PANTHER" id="PTHR45527">
    <property type="entry name" value="NONRIBOSOMAL PEPTIDE SYNTHETASE"/>
    <property type="match status" value="1"/>
</dbReference>